<reference evidence="3" key="1">
    <citation type="journal article" date="2015" name="Nat. Plants">
        <title>Genome expansion of Arabis alpina linked with retrotransposition and reduced symmetric DNA methylation.</title>
        <authorList>
            <person name="Willing E.M."/>
            <person name="Rawat V."/>
            <person name="Mandakova T."/>
            <person name="Maumus F."/>
            <person name="James G.V."/>
            <person name="Nordstroem K.J."/>
            <person name="Becker C."/>
            <person name="Warthmann N."/>
            <person name="Chica C."/>
            <person name="Szarzynska B."/>
            <person name="Zytnicki M."/>
            <person name="Albani M.C."/>
            <person name="Kiefer C."/>
            <person name="Bergonzi S."/>
            <person name="Castaings L."/>
            <person name="Mateos J.L."/>
            <person name="Berns M.C."/>
            <person name="Bujdoso N."/>
            <person name="Piofczyk T."/>
            <person name="de Lorenzo L."/>
            <person name="Barrero-Sicilia C."/>
            <person name="Mateos I."/>
            <person name="Piednoel M."/>
            <person name="Hagmann J."/>
            <person name="Chen-Min-Tao R."/>
            <person name="Iglesias-Fernandez R."/>
            <person name="Schuster S.C."/>
            <person name="Alonso-Blanco C."/>
            <person name="Roudier F."/>
            <person name="Carbonero P."/>
            <person name="Paz-Ares J."/>
            <person name="Davis S.J."/>
            <person name="Pecinka A."/>
            <person name="Quesneville H."/>
            <person name="Colot V."/>
            <person name="Lysak M.A."/>
            <person name="Weigel D."/>
            <person name="Coupland G."/>
            <person name="Schneeberger K."/>
        </authorList>
    </citation>
    <scope>NUCLEOTIDE SEQUENCE [LARGE SCALE GENOMIC DNA]</scope>
    <source>
        <strain evidence="3">cv. Pajares</strain>
    </source>
</reference>
<proteinExistence type="predicted"/>
<dbReference type="EMBL" id="CM002874">
    <property type="protein sequence ID" value="KFK31868.1"/>
    <property type="molecule type" value="Genomic_DNA"/>
</dbReference>
<dbReference type="OrthoDB" id="10485756at2759"/>
<accession>A0A087GPR6</accession>
<evidence type="ECO:0000256" key="1">
    <source>
        <dbReference type="SAM" id="MobiDB-lite"/>
    </source>
</evidence>
<feature type="compositionally biased region" description="Acidic residues" evidence="1">
    <location>
        <begin position="7"/>
        <end position="29"/>
    </location>
</feature>
<dbReference type="AlphaFoldDB" id="A0A087GPR6"/>
<feature type="region of interest" description="Disordered" evidence="1">
    <location>
        <begin position="1"/>
        <end position="46"/>
    </location>
</feature>
<gene>
    <name evidence="2" type="ordered locus">AALP_Aa6g169100</name>
</gene>
<organism evidence="2 3">
    <name type="scientific">Arabis alpina</name>
    <name type="common">Alpine rock-cress</name>
    <dbReference type="NCBI Taxonomy" id="50452"/>
    <lineage>
        <taxon>Eukaryota</taxon>
        <taxon>Viridiplantae</taxon>
        <taxon>Streptophyta</taxon>
        <taxon>Embryophyta</taxon>
        <taxon>Tracheophyta</taxon>
        <taxon>Spermatophyta</taxon>
        <taxon>Magnoliopsida</taxon>
        <taxon>eudicotyledons</taxon>
        <taxon>Gunneridae</taxon>
        <taxon>Pentapetalae</taxon>
        <taxon>rosids</taxon>
        <taxon>malvids</taxon>
        <taxon>Brassicales</taxon>
        <taxon>Brassicaceae</taxon>
        <taxon>Arabideae</taxon>
        <taxon>Arabis</taxon>
    </lineage>
</organism>
<evidence type="ECO:0000313" key="2">
    <source>
        <dbReference type="EMBL" id="KFK31868.1"/>
    </source>
</evidence>
<sequence>MSSAAQEADEISVDGQGSDDDEDQQEEENSCIPFEDNLETDSDQNMDEELTQNISFVEASIEIQPECNFRAIVNVNGQATLDEETPSMSLVADLTEIQQECRSGAIEDITGDEAKLDLTTSMQKLQVITTRAGKSKVINGDGYNLLFIF</sequence>
<evidence type="ECO:0000313" key="3">
    <source>
        <dbReference type="Proteomes" id="UP000029120"/>
    </source>
</evidence>
<name>A0A087GPR6_ARAAL</name>
<feature type="compositionally biased region" description="Acidic residues" evidence="1">
    <location>
        <begin position="36"/>
        <end position="46"/>
    </location>
</feature>
<dbReference type="Gramene" id="KFK31868">
    <property type="protein sequence ID" value="KFK31868"/>
    <property type="gene ID" value="AALP_AA6G169100"/>
</dbReference>
<protein>
    <submittedName>
        <fullName evidence="2">Uncharacterized protein</fullName>
    </submittedName>
</protein>
<keyword evidence="3" id="KW-1185">Reference proteome</keyword>
<dbReference type="Proteomes" id="UP000029120">
    <property type="component" value="Chromosome 6"/>
</dbReference>